<keyword evidence="2" id="KW-1185">Reference proteome</keyword>
<dbReference type="Proteomes" id="UP001186974">
    <property type="component" value="Unassembled WGS sequence"/>
</dbReference>
<organism evidence="1 2">
    <name type="scientific">Coniosporium uncinatum</name>
    <dbReference type="NCBI Taxonomy" id="93489"/>
    <lineage>
        <taxon>Eukaryota</taxon>
        <taxon>Fungi</taxon>
        <taxon>Dikarya</taxon>
        <taxon>Ascomycota</taxon>
        <taxon>Pezizomycotina</taxon>
        <taxon>Dothideomycetes</taxon>
        <taxon>Dothideomycetes incertae sedis</taxon>
        <taxon>Coniosporium</taxon>
    </lineage>
</organism>
<accession>A0ACC3DRK0</accession>
<sequence>PTPYLPSRVIDVGPSDGSQEPYLLETKNVTLSADEKRYIALSHCWGKDRFLVTRPSNVDAHRKAIPFEALPPSFQHAVTATRHLGERYLWIDSLCIIQAPEPKEISGVEPSEEELRISREDWQKESVQMCNIYQHALVTITSAHATSAFGGMFKTRDGTLVLPFEIVIPLPDRETHFLFTPMPRRETVWDLGDLPIYTRAWCFQELVLSVRTLIFDPDTQRWECLTMYGSERAPEGGIGRHSTRIRELQNAITEPNPQGDIFERFGGSLQNQATGWHHLVEDYSLRGLTKYTDKLIAVAGVAEAVQKRTANKYLAGLWKRQLYMDLLWFCRHLVNPVSRKSNYTIILEPPPYREKDAVAPTWSWASVSVPVVYELSIFEQPMCEVIDAQVDGPPHRQTGSITLRADTRTLYVMNSFTLMQYEKQRIEQSDKYSYKAQYGLMKRLFPPDNGMLISSGAPKLLSSAQIMPARWMPEEVIDPATPLTFVAIGYRPFKDGSRAYELRRAEVHTLALLPTGDSKDEYKRVGYASWDDCTWFGYDCAEDRHLTREAYQKLGKSWGRIKPPVLEECGGHTHPAEGHLFEGNPLVEKAMYHPSTRMERTTLTII</sequence>
<dbReference type="EMBL" id="JAWDJW010001329">
    <property type="protein sequence ID" value="KAK3079166.1"/>
    <property type="molecule type" value="Genomic_DNA"/>
</dbReference>
<feature type="non-terminal residue" evidence="1">
    <location>
        <position position="1"/>
    </location>
</feature>
<gene>
    <name evidence="1" type="ORF">LTS18_005573</name>
</gene>
<reference evidence="1" key="1">
    <citation type="submission" date="2024-09" db="EMBL/GenBank/DDBJ databases">
        <title>Black Yeasts Isolated from many extreme environments.</title>
        <authorList>
            <person name="Coleine C."/>
            <person name="Stajich J.E."/>
            <person name="Selbmann L."/>
        </authorList>
    </citation>
    <scope>NUCLEOTIDE SEQUENCE</scope>
    <source>
        <strain evidence="1">CCFEE 5737</strain>
    </source>
</reference>
<protein>
    <submittedName>
        <fullName evidence="1">Uncharacterized protein</fullName>
    </submittedName>
</protein>
<evidence type="ECO:0000313" key="2">
    <source>
        <dbReference type="Proteomes" id="UP001186974"/>
    </source>
</evidence>
<comment type="caution">
    <text evidence="1">The sequence shown here is derived from an EMBL/GenBank/DDBJ whole genome shotgun (WGS) entry which is preliminary data.</text>
</comment>
<name>A0ACC3DRK0_9PEZI</name>
<evidence type="ECO:0000313" key="1">
    <source>
        <dbReference type="EMBL" id="KAK3079166.1"/>
    </source>
</evidence>
<proteinExistence type="predicted"/>